<accession>A0ABD0Y179</accession>
<keyword evidence="2" id="KW-1185">Reference proteome</keyword>
<proteinExistence type="predicted"/>
<evidence type="ECO:0000313" key="2">
    <source>
        <dbReference type="Proteomes" id="UP001558652"/>
    </source>
</evidence>
<name>A0ABD0Y179_9HEMI</name>
<protein>
    <submittedName>
        <fullName evidence="1">Uncharacterized protein</fullName>
    </submittedName>
</protein>
<evidence type="ECO:0000313" key="1">
    <source>
        <dbReference type="EMBL" id="KAL1117234.1"/>
    </source>
</evidence>
<dbReference type="AlphaFoldDB" id="A0ABD0Y179"/>
<dbReference type="Proteomes" id="UP001558652">
    <property type="component" value="Unassembled WGS sequence"/>
</dbReference>
<reference evidence="1 2" key="1">
    <citation type="submission" date="2024-07" db="EMBL/GenBank/DDBJ databases">
        <title>Chromosome-level genome assembly of the water stick insect Ranatra chinensis (Heteroptera: Nepidae).</title>
        <authorList>
            <person name="Liu X."/>
        </authorList>
    </citation>
    <scope>NUCLEOTIDE SEQUENCE [LARGE SCALE GENOMIC DNA]</scope>
    <source>
        <strain evidence="1">Cailab_2021Rc</strain>
        <tissue evidence="1">Muscle</tissue>
    </source>
</reference>
<comment type="caution">
    <text evidence="1">The sequence shown here is derived from an EMBL/GenBank/DDBJ whole genome shotgun (WGS) entry which is preliminary data.</text>
</comment>
<organism evidence="1 2">
    <name type="scientific">Ranatra chinensis</name>
    <dbReference type="NCBI Taxonomy" id="642074"/>
    <lineage>
        <taxon>Eukaryota</taxon>
        <taxon>Metazoa</taxon>
        <taxon>Ecdysozoa</taxon>
        <taxon>Arthropoda</taxon>
        <taxon>Hexapoda</taxon>
        <taxon>Insecta</taxon>
        <taxon>Pterygota</taxon>
        <taxon>Neoptera</taxon>
        <taxon>Paraneoptera</taxon>
        <taxon>Hemiptera</taxon>
        <taxon>Heteroptera</taxon>
        <taxon>Panheteroptera</taxon>
        <taxon>Nepomorpha</taxon>
        <taxon>Nepidae</taxon>
        <taxon>Ranatrinae</taxon>
        <taxon>Ranatra</taxon>
    </lineage>
</organism>
<gene>
    <name evidence="1" type="ORF">AAG570_004560</name>
</gene>
<dbReference type="EMBL" id="JBFDAA010000016">
    <property type="protein sequence ID" value="KAL1117234.1"/>
    <property type="molecule type" value="Genomic_DNA"/>
</dbReference>
<sequence length="125" mass="13920">MASNPRNMFMRDHNMSPLALKFVDPNRFRLIATPTELCFSGRWNSVFVQLAGGHDSLDVISGVAVQALTKKGGAVISRIFYRPMNGLGQVVADDRPPISGSGLERCLLNQCPWRNTEMWDTISRP</sequence>